<protein>
    <recommendedName>
        <fullName evidence="4">Glycosyltransferase RgtA/B/C/D-like domain-containing protein</fullName>
    </recommendedName>
</protein>
<proteinExistence type="predicted"/>
<feature type="transmembrane region" description="Helical" evidence="1">
    <location>
        <begin position="176"/>
        <end position="193"/>
    </location>
</feature>
<feature type="transmembrane region" description="Helical" evidence="1">
    <location>
        <begin position="12"/>
        <end position="34"/>
    </location>
</feature>
<comment type="caution">
    <text evidence="2">The sequence shown here is derived from an EMBL/GenBank/DDBJ whole genome shotgun (WGS) entry which is preliminary data.</text>
</comment>
<feature type="transmembrane region" description="Helical" evidence="1">
    <location>
        <begin position="333"/>
        <end position="349"/>
    </location>
</feature>
<dbReference type="EMBL" id="MVHT01000008">
    <property type="protein sequence ID" value="ORB09743.1"/>
    <property type="molecule type" value="Genomic_DNA"/>
</dbReference>
<organism evidence="2 3">
    <name type="scientific">Mycobacterium intermedium</name>
    <dbReference type="NCBI Taxonomy" id="28445"/>
    <lineage>
        <taxon>Bacteria</taxon>
        <taxon>Bacillati</taxon>
        <taxon>Actinomycetota</taxon>
        <taxon>Actinomycetes</taxon>
        <taxon>Mycobacteriales</taxon>
        <taxon>Mycobacteriaceae</taxon>
        <taxon>Mycobacterium</taxon>
        <taxon>Mycobacterium simiae complex</taxon>
    </lineage>
</organism>
<feature type="transmembrane region" description="Helical" evidence="1">
    <location>
        <begin position="200"/>
        <end position="219"/>
    </location>
</feature>
<name>A0A1E3SPB4_MYCIE</name>
<evidence type="ECO:0008006" key="4">
    <source>
        <dbReference type="Google" id="ProtNLM"/>
    </source>
</evidence>
<keyword evidence="1" id="KW-0472">Membrane</keyword>
<feature type="transmembrane region" description="Helical" evidence="1">
    <location>
        <begin position="77"/>
        <end position="97"/>
    </location>
</feature>
<feature type="transmembrane region" description="Helical" evidence="1">
    <location>
        <begin position="388"/>
        <end position="407"/>
    </location>
</feature>
<feature type="transmembrane region" description="Helical" evidence="1">
    <location>
        <begin position="109"/>
        <end position="125"/>
    </location>
</feature>
<accession>A0A1E3SPB4</accession>
<evidence type="ECO:0000313" key="2">
    <source>
        <dbReference type="EMBL" id="ORB09743.1"/>
    </source>
</evidence>
<keyword evidence="1" id="KW-0812">Transmembrane</keyword>
<gene>
    <name evidence="2" type="ORF">BST27_04930</name>
</gene>
<evidence type="ECO:0000313" key="3">
    <source>
        <dbReference type="Proteomes" id="UP000192739"/>
    </source>
</evidence>
<keyword evidence="3" id="KW-1185">Reference proteome</keyword>
<sequence length="409" mass="44402">MAANPDRLAGKYVGISIWMAMCAASHVYIVVALFSNNIFWLTYYVADYDSGFVRRGLGGELIDLIPVENYFTAAHTVLWSSVGAWLIAVGVLMRHILHKGARSERRVMLALLAPVLPFSLSYAVFTPHPELFGMAALLLFTISLTKLHGHRCRVLACALYGLTMAVLALLHEAIPLALSLGATLAIIVLVKDATRAQRRLCAALAVAPGVVSVLVVAVLGRRDIAAKLCAQIPHGRLDNPWAVATTPQRALDYMLGRIESSSDYHDWACENAIPIFDADTSAAVHFVMQFGPARLLGSFSLGMLFFAATLGLIRVCSAVPLGIFVSDLRSHRVLPMLSGSLLVPLFATGADWTRWWILITFDVAGVYLLAAIDRPEIERRPRARTTKVFGWVIVALAFLPTGAANNLGG</sequence>
<dbReference type="Proteomes" id="UP000192739">
    <property type="component" value="Unassembled WGS sequence"/>
</dbReference>
<dbReference type="AlphaFoldDB" id="A0A1E3SPB4"/>
<dbReference type="STRING" id="28445.BHQ20_00250"/>
<feature type="transmembrane region" description="Helical" evidence="1">
    <location>
        <begin position="355"/>
        <end position="372"/>
    </location>
</feature>
<evidence type="ECO:0000256" key="1">
    <source>
        <dbReference type="SAM" id="Phobius"/>
    </source>
</evidence>
<reference evidence="2 3" key="1">
    <citation type="submission" date="2017-02" db="EMBL/GenBank/DDBJ databases">
        <title>The new phylogeny of genus Mycobacterium.</title>
        <authorList>
            <person name="Tortoli E."/>
            <person name="Trovato A."/>
            <person name="Cirillo D.M."/>
        </authorList>
    </citation>
    <scope>NUCLEOTIDE SEQUENCE [LARGE SCALE GENOMIC DNA]</scope>
    <source>
        <strain evidence="2 3">DSM 44049</strain>
    </source>
</reference>
<feature type="transmembrane region" description="Helical" evidence="1">
    <location>
        <begin position="295"/>
        <end position="321"/>
    </location>
</feature>
<keyword evidence="1" id="KW-1133">Transmembrane helix</keyword>